<feature type="compositionally biased region" description="Basic and acidic residues" evidence="6">
    <location>
        <begin position="163"/>
        <end position="175"/>
    </location>
</feature>
<feature type="compositionally biased region" description="Basic and acidic residues" evidence="6">
    <location>
        <begin position="326"/>
        <end position="336"/>
    </location>
</feature>
<feature type="compositionally biased region" description="Low complexity" evidence="6">
    <location>
        <begin position="340"/>
        <end position="383"/>
    </location>
</feature>
<dbReference type="InterPro" id="IPR000504">
    <property type="entry name" value="RRM_dom"/>
</dbReference>
<feature type="compositionally biased region" description="Polar residues" evidence="6">
    <location>
        <begin position="511"/>
        <end position="529"/>
    </location>
</feature>
<dbReference type="InterPro" id="IPR035979">
    <property type="entry name" value="RBD_domain_sf"/>
</dbReference>
<dbReference type="SMART" id="SM00360">
    <property type="entry name" value="RRM"/>
    <property type="match status" value="1"/>
</dbReference>
<feature type="region of interest" description="Disordered" evidence="6">
    <location>
        <begin position="154"/>
        <end position="384"/>
    </location>
</feature>
<dbReference type="SUPFAM" id="SSF54928">
    <property type="entry name" value="RNA-binding domain, RBD"/>
    <property type="match status" value="2"/>
</dbReference>
<feature type="region of interest" description="Disordered" evidence="6">
    <location>
        <begin position="476"/>
        <end position="529"/>
    </location>
</feature>
<gene>
    <name evidence="8" type="ORF">ESCO_001733</name>
</gene>
<dbReference type="GO" id="GO:0003729">
    <property type="term" value="F:mRNA binding"/>
    <property type="evidence" value="ECO:0007669"/>
    <property type="project" value="TreeGrafter"/>
</dbReference>
<dbReference type="GO" id="GO:0045727">
    <property type="term" value="P:positive regulation of translation"/>
    <property type="evidence" value="ECO:0007669"/>
    <property type="project" value="TreeGrafter"/>
</dbReference>
<evidence type="ECO:0000313" key="9">
    <source>
        <dbReference type="Proteomes" id="UP000053831"/>
    </source>
</evidence>
<keyword evidence="9" id="KW-1185">Reference proteome</keyword>
<dbReference type="Proteomes" id="UP000053831">
    <property type="component" value="Unassembled WGS sequence"/>
</dbReference>
<dbReference type="AlphaFoldDB" id="A0A0M8N896"/>
<evidence type="ECO:0000256" key="2">
    <source>
        <dbReference type="ARBA" id="ARBA00005991"/>
    </source>
</evidence>
<proteinExistence type="inferred from homology"/>
<name>A0A0M8N896_ESCWE</name>
<dbReference type="InterPro" id="IPR005120">
    <property type="entry name" value="UPF3_dom"/>
</dbReference>
<dbReference type="InterPro" id="IPR039722">
    <property type="entry name" value="Upf3"/>
</dbReference>
<evidence type="ECO:0000256" key="3">
    <source>
        <dbReference type="ARBA" id="ARBA00023161"/>
    </source>
</evidence>
<protein>
    <submittedName>
        <fullName evidence="8">Regulator of nonsense transcripts UPF3</fullName>
    </submittedName>
</protein>
<dbReference type="EMBL" id="LGSR01000006">
    <property type="protein sequence ID" value="KOS22021.1"/>
    <property type="molecule type" value="Genomic_DNA"/>
</dbReference>
<dbReference type="OrthoDB" id="18087at2759"/>
<keyword evidence="5" id="KW-0694">RNA-binding</keyword>
<dbReference type="PANTHER" id="PTHR13112:SF0">
    <property type="entry name" value="FI21285P1"/>
    <property type="match status" value="1"/>
</dbReference>
<dbReference type="CDD" id="cd00590">
    <property type="entry name" value="RRM_SF"/>
    <property type="match status" value="1"/>
</dbReference>
<dbReference type="GO" id="GO:0005737">
    <property type="term" value="C:cytoplasm"/>
    <property type="evidence" value="ECO:0007669"/>
    <property type="project" value="TreeGrafter"/>
</dbReference>
<keyword evidence="3" id="KW-0866">Nonsense-mediated mRNA decay</keyword>
<feature type="compositionally biased region" description="Low complexity" evidence="6">
    <location>
        <begin position="476"/>
        <end position="492"/>
    </location>
</feature>
<evidence type="ECO:0000313" key="8">
    <source>
        <dbReference type="EMBL" id="KOS22021.1"/>
    </source>
</evidence>
<dbReference type="InterPro" id="IPR012677">
    <property type="entry name" value="Nucleotide-bd_a/b_plait_sf"/>
</dbReference>
<feature type="region of interest" description="Disordered" evidence="6">
    <location>
        <begin position="1"/>
        <end position="58"/>
    </location>
</feature>
<accession>A0A0M8N896</accession>
<evidence type="ECO:0000256" key="1">
    <source>
        <dbReference type="ARBA" id="ARBA00004123"/>
    </source>
</evidence>
<evidence type="ECO:0000256" key="4">
    <source>
        <dbReference type="ARBA" id="ARBA00023242"/>
    </source>
</evidence>
<evidence type="ECO:0000259" key="7">
    <source>
        <dbReference type="PROSITE" id="PS50102"/>
    </source>
</evidence>
<dbReference type="GO" id="GO:0005730">
    <property type="term" value="C:nucleolus"/>
    <property type="evidence" value="ECO:0007669"/>
    <property type="project" value="TreeGrafter"/>
</dbReference>
<dbReference type="PROSITE" id="PS50102">
    <property type="entry name" value="RRM"/>
    <property type="match status" value="1"/>
</dbReference>
<feature type="compositionally biased region" description="Basic and acidic residues" evidence="6">
    <location>
        <begin position="207"/>
        <end position="246"/>
    </location>
</feature>
<dbReference type="Pfam" id="PF03467">
    <property type="entry name" value="Smg4_UPF3"/>
    <property type="match status" value="2"/>
</dbReference>
<dbReference type="STRING" id="150374.A0A0M8N896"/>
<comment type="similarity">
    <text evidence="2">Belongs to the RENT3 family.</text>
</comment>
<feature type="compositionally biased region" description="Basic and acidic residues" evidence="6">
    <location>
        <begin position="21"/>
        <end position="53"/>
    </location>
</feature>
<dbReference type="PANTHER" id="PTHR13112">
    <property type="entry name" value="UPF3 REGULATOR OF NONSENSE TRANSCRIPTS-LIKE PROTEIN"/>
    <property type="match status" value="1"/>
</dbReference>
<sequence length="529" mass="54516">MEKKGKAAIDSGAVRPARGKGASDKGSEAKNTNDPDAPKSSRTKAPSEGEKLVIRRLPPGMTQDEFVSILGHEWETGNGKVDWFYYVRGKISNDEVIRASSWEDAKNTYMSPSLVGPPSLEFSAYKKIPGSRKRTDARQGTIDQDPEFMAFLEGLANPTPVKEGPEHEEGEDGGKPEVTTTPLIEYLKEKKANKIKEAAAAKSAKHSRLEASSKGRASAKESEGSGRKGKDSKCSKSEKGPSKENVKILTKKAAVEQAAETAKTVASQISNAGPSTSAGTKTAAAAASSTSAEPAPKNRRAGIAQAARILQRDLGLSPGSAHRRARQDAAKADTDPKTTPSSSSNNNSSSSRSNANAPSGSRTGFQQKAAPSAKKNASSAPANIGRGFVKHANASQGISETALRQALEAFGTITSIEVDKRKGFAYVDFADHASLVKAISGSPLNVAQGTVSIMERKDKKPAAAAAAAAAAATSASAASGSGSAAGTAPAAPEKSTSRGRRGRGGGGNKNHPATNGNQAADASATNGPG</sequence>
<feature type="compositionally biased region" description="Basic and acidic residues" evidence="6">
    <location>
        <begin position="186"/>
        <end position="199"/>
    </location>
</feature>
<comment type="subcellular location">
    <subcellularLocation>
        <location evidence="1">Nucleus</location>
    </subcellularLocation>
</comment>
<comment type="caution">
    <text evidence="8">The sequence shown here is derived from an EMBL/GenBank/DDBJ whole genome shotgun (WGS) entry which is preliminary data.</text>
</comment>
<reference evidence="8 9" key="1">
    <citation type="submission" date="2015-07" db="EMBL/GenBank/DDBJ databases">
        <title>The genome of the fungus Escovopsis weberi, a specialized disease agent of ant agriculture.</title>
        <authorList>
            <person name="de Man T.J."/>
            <person name="Stajich J.E."/>
            <person name="Kubicek C.P."/>
            <person name="Chenthamara K."/>
            <person name="Atanasova L."/>
            <person name="Druzhinina I.S."/>
            <person name="Birnbaum S."/>
            <person name="Barribeau S.M."/>
            <person name="Teiling C."/>
            <person name="Suen G."/>
            <person name="Currie C."/>
            <person name="Gerardo N.M."/>
        </authorList>
    </citation>
    <scope>NUCLEOTIDE SEQUENCE [LARGE SCALE GENOMIC DNA]</scope>
</reference>
<feature type="domain" description="RRM" evidence="7">
    <location>
        <begin position="385"/>
        <end position="451"/>
    </location>
</feature>
<dbReference type="Pfam" id="PF00076">
    <property type="entry name" value="RRM_1"/>
    <property type="match status" value="1"/>
</dbReference>
<evidence type="ECO:0000256" key="6">
    <source>
        <dbReference type="SAM" id="MobiDB-lite"/>
    </source>
</evidence>
<evidence type="ECO:0000256" key="5">
    <source>
        <dbReference type="PROSITE-ProRule" id="PRU00176"/>
    </source>
</evidence>
<organism evidence="8 9">
    <name type="scientific">Escovopsis weberi</name>
    <dbReference type="NCBI Taxonomy" id="150374"/>
    <lineage>
        <taxon>Eukaryota</taxon>
        <taxon>Fungi</taxon>
        <taxon>Dikarya</taxon>
        <taxon>Ascomycota</taxon>
        <taxon>Pezizomycotina</taxon>
        <taxon>Sordariomycetes</taxon>
        <taxon>Hypocreomycetidae</taxon>
        <taxon>Hypocreales</taxon>
        <taxon>Hypocreaceae</taxon>
        <taxon>Escovopsis</taxon>
    </lineage>
</organism>
<dbReference type="Gene3D" id="3.30.70.330">
    <property type="match status" value="2"/>
</dbReference>
<keyword evidence="4" id="KW-0539">Nucleus</keyword>
<feature type="compositionally biased region" description="Low complexity" evidence="6">
    <location>
        <begin position="272"/>
        <end position="295"/>
    </location>
</feature>
<dbReference type="GO" id="GO:0000184">
    <property type="term" value="P:nuclear-transcribed mRNA catabolic process, nonsense-mediated decay"/>
    <property type="evidence" value="ECO:0007669"/>
    <property type="project" value="UniProtKB-KW"/>
</dbReference>